<dbReference type="RefSeq" id="WP_205626208.1">
    <property type="nucleotide sequence ID" value="NZ_CP012152.1"/>
</dbReference>
<dbReference type="EMBL" id="JAMOGB010000004">
    <property type="protein sequence ID" value="MDO0877203.1"/>
    <property type="molecule type" value="Genomic_DNA"/>
</dbReference>
<dbReference type="AlphaFoldDB" id="A0AAW7THM0"/>
<evidence type="ECO:0000313" key="2">
    <source>
        <dbReference type="Proteomes" id="UP001176117"/>
    </source>
</evidence>
<protein>
    <submittedName>
        <fullName evidence="1">Uncharacterized protein</fullName>
    </submittedName>
</protein>
<gene>
    <name evidence="1" type="ORF">NBU54_05975</name>
</gene>
<accession>A0AAW7THM0</accession>
<evidence type="ECO:0000313" key="1">
    <source>
        <dbReference type="EMBL" id="MDO0877203.1"/>
    </source>
</evidence>
<comment type="caution">
    <text evidence="1">The sequence shown here is derived from an EMBL/GenBank/DDBJ whole genome shotgun (WGS) entry which is preliminary data.</text>
</comment>
<dbReference type="Proteomes" id="UP001176117">
    <property type="component" value="Unassembled WGS sequence"/>
</dbReference>
<reference evidence="1" key="1">
    <citation type="submission" date="2022-05" db="EMBL/GenBank/DDBJ databases">
        <title>Genome-based reclassification of Anoxybacillus salavatliensis Cihan et al. as a later heterotypic synonym of Anoxybacillus gonensis Belduz et al. 2003.</title>
        <authorList>
            <person name="Inan Bektas K."/>
            <person name="Guler H.I."/>
            <person name="Belduz A.O."/>
            <person name="Canakci S."/>
        </authorList>
    </citation>
    <scope>NUCLEOTIDE SEQUENCE</scope>
    <source>
        <strain evidence="1">NCIMB 13933</strain>
    </source>
</reference>
<organism evidence="1 2">
    <name type="scientific">Anoxybacillus gonensis</name>
    <dbReference type="NCBI Taxonomy" id="198467"/>
    <lineage>
        <taxon>Bacteria</taxon>
        <taxon>Bacillati</taxon>
        <taxon>Bacillota</taxon>
        <taxon>Bacilli</taxon>
        <taxon>Bacillales</taxon>
        <taxon>Anoxybacillaceae</taxon>
        <taxon>Anoxybacillus</taxon>
    </lineage>
</organism>
<sequence>MKKMGGKEDEQVMESIIVYEQKEKIEGMGIMQIAHLLERSEEEMRKVVEMKS</sequence>
<keyword evidence="2" id="KW-1185">Reference proteome</keyword>
<name>A0AAW7THM0_9BACL</name>
<proteinExistence type="predicted"/>